<dbReference type="Proteomes" id="UP001381174">
    <property type="component" value="Unassembled WGS sequence"/>
</dbReference>
<dbReference type="Gene3D" id="3.30.700.10">
    <property type="entry name" value="Glycoprotein, Type 4 Pilin"/>
    <property type="match status" value="1"/>
</dbReference>
<dbReference type="Pfam" id="PF07963">
    <property type="entry name" value="N_methyl"/>
    <property type="match status" value="1"/>
</dbReference>
<evidence type="ECO:0000313" key="5">
    <source>
        <dbReference type="EMBL" id="MEI7036148.1"/>
    </source>
</evidence>
<dbReference type="Pfam" id="PF00114">
    <property type="entry name" value="Pilin"/>
    <property type="match status" value="1"/>
</dbReference>
<keyword evidence="2" id="KW-0488">Methylation</keyword>
<name>A0ABU8J9H4_9GAMM</name>
<evidence type="ECO:0000256" key="4">
    <source>
        <dbReference type="SAM" id="Phobius"/>
    </source>
</evidence>
<evidence type="ECO:0000256" key="3">
    <source>
        <dbReference type="RuleBase" id="RU000389"/>
    </source>
</evidence>
<comment type="caution">
    <text evidence="5">The sequence shown here is derived from an EMBL/GenBank/DDBJ whole genome shotgun (WGS) entry which is preliminary data.</text>
</comment>
<dbReference type="SUPFAM" id="SSF54523">
    <property type="entry name" value="Pili subunits"/>
    <property type="match status" value="1"/>
</dbReference>
<accession>A0ABU8J9H4</accession>
<evidence type="ECO:0000313" key="6">
    <source>
        <dbReference type="Proteomes" id="UP001381174"/>
    </source>
</evidence>
<protein>
    <submittedName>
        <fullName evidence="5">Pilin</fullName>
    </submittedName>
</protein>
<dbReference type="InterPro" id="IPR045584">
    <property type="entry name" value="Pilin-like"/>
</dbReference>
<proteinExistence type="inferred from homology"/>
<keyword evidence="4" id="KW-1133">Transmembrane helix</keyword>
<keyword evidence="4" id="KW-0472">Membrane</keyword>
<sequence>MKKSMQKGFTLIELMIVVAIIAILAAIAIPAYQDYTIRSQVSEGMSLADGSKTAVAEYFTNYGVLPPSNASAGVASADSIGGSYVGKLEIGAGGARGLITVTYGTQTNSAFGTKVNSKIAGAELILSPTPSVGSVAWVCRAGNSQMSAKYLPSSCR</sequence>
<evidence type="ECO:0000256" key="2">
    <source>
        <dbReference type="ARBA" id="ARBA00022481"/>
    </source>
</evidence>
<keyword evidence="6" id="KW-1185">Reference proteome</keyword>
<dbReference type="PANTHER" id="PTHR30093">
    <property type="entry name" value="GENERAL SECRETION PATHWAY PROTEIN G"/>
    <property type="match status" value="1"/>
</dbReference>
<keyword evidence="4" id="KW-0812">Transmembrane</keyword>
<dbReference type="EMBL" id="JBBBNY010000002">
    <property type="protein sequence ID" value="MEI7036148.1"/>
    <property type="molecule type" value="Genomic_DNA"/>
</dbReference>
<reference evidence="5 6" key="1">
    <citation type="journal article" date="2014" name="Int. J. Syst. Evol. Microbiol.">
        <title>Fulvimonas yonginensis sp. nov., isolated from greenhouse soil, and emended description of the genus Fulvimonas.</title>
        <authorList>
            <person name="Ahn J.H."/>
            <person name="Kim S.J."/>
            <person name="Weon H.Y."/>
            <person name="Hong S.B."/>
            <person name="Seok S.J."/>
            <person name="Kwon S.W."/>
        </authorList>
    </citation>
    <scope>NUCLEOTIDE SEQUENCE [LARGE SCALE GENOMIC DNA]</scope>
    <source>
        <strain evidence="5 6">KACC 16952</strain>
    </source>
</reference>
<keyword evidence="3" id="KW-0281">Fimbrium</keyword>
<gene>
    <name evidence="5" type="ORF">WAT24_05175</name>
</gene>
<organism evidence="5 6">
    <name type="scientific">Fulvimonas yonginensis</name>
    <dbReference type="NCBI Taxonomy" id="1495200"/>
    <lineage>
        <taxon>Bacteria</taxon>
        <taxon>Pseudomonadati</taxon>
        <taxon>Pseudomonadota</taxon>
        <taxon>Gammaproteobacteria</taxon>
        <taxon>Lysobacterales</taxon>
        <taxon>Rhodanobacteraceae</taxon>
        <taxon>Fulvimonas</taxon>
    </lineage>
</organism>
<feature type="transmembrane region" description="Helical" evidence="4">
    <location>
        <begin position="12"/>
        <end position="32"/>
    </location>
</feature>
<dbReference type="InterPro" id="IPR001082">
    <property type="entry name" value="Pilin"/>
</dbReference>
<dbReference type="NCBIfam" id="TIGR02532">
    <property type="entry name" value="IV_pilin_GFxxxE"/>
    <property type="match status" value="1"/>
</dbReference>
<dbReference type="RefSeq" id="WP_336806755.1">
    <property type="nucleotide sequence ID" value="NZ_JBBBNY010000002.1"/>
</dbReference>
<dbReference type="InterPro" id="IPR012902">
    <property type="entry name" value="N_methyl_site"/>
</dbReference>
<comment type="similarity">
    <text evidence="1 3">Belongs to the N-Me-Phe pilin family.</text>
</comment>
<evidence type="ECO:0000256" key="1">
    <source>
        <dbReference type="ARBA" id="ARBA00005233"/>
    </source>
</evidence>
<dbReference type="PROSITE" id="PS00409">
    <property type="entry name" value="PROKAR_NTER_METHYL"/>
    <property type="match status" value="1"/>
</dbReference>
<dbReference type="PANTHER" id="PTHR30093:SF34">
    <property type="entry name" value="PREPILIN PEPTIDASE-DEPENDENT PROTEIN D"/>
    <property type="match status" value="1"/>
</dbReference>